<feature type="compositionally biased region" description="Basic and acidic residues" evidence="1">
    <location>
        <begin position="55"/>
        <end position="66"/>
    </location>
</feature>
<dbReference type="Proteomes" id="UP000757232">
    <property type="component" value="Unassembled WGS sequence"/>
</dbReference>
<reference evidence="2" key="1">
    <citation type="submission" date="2016-06" db="EMBL/GenBank/DDBJ databases">
        <title>Draft Genome sequence of the fungus Inonotus baumii.</title>
        <authorList>
            <person name="Zhu H."/>
            <person name="Lin W."/>
        </authorList>
    </citation>
    <scope>NUCLEOTIDE SEQUENCE</scope>
    <source>
        <strain evidence="2">821</strain>
    </source>
</reference>
<gene>
    <name evidence="2" type="ORF">A7U60_g2551</name>
</gene>
<feature type="region of interest" description="Disordered" evidence="1">
    <location>
        <begin position="214"/>
        <end position="233"/>
    </location>
</feature>
<feature type="region of interest" description="Disordered" evidence="1">
    <location>
        <begin position="1"/>
        <end position="127"/>
    </location>
</feature>
<feature type="compositionally biased region" description="Polar residues" evidence="1">
    <location>
        <begin position="110"/>
        <end position="126"/>
    </location>
</feature>
<dbReference type="EMBL" id="LNZH02000138">
    <property type="protein sequence ID" value="OCB90261.1"/>
    <property type="molecule type" value="Genomic_DNA"/>
</dbReference>
<dbReference type="AlphaFoldDB" id="A0A9Q5I2B8"/>
<evidence type="ECO:0000313" key="2">
    <source>
        <dbReference type="EMBL" id="OCB90261.1"/>
    </source>
</evidence>
<proteinExistence type="predicted"/>
<name>A0A9Q5I2B8_SANBA</name>
<comment type="caution">
    <text evidence="2">The sequence shown here is derived from an EMBL/GenBank/DDBJ whole genome shotgun (WGS) entry which is preliminary data.</text>
</comment>
<organism evidence="2 3">
    <name type="scientific">Sanghuangporus baumii</name>
    <name type="common">Phellinus baumii</name>
    <dbReference type="NCBI Taxonomy" id="108892"/>
    <lineage>
        <taxon>Eukaryota</taxon>
        <taxon>Fungi</taxon>
        <taxon>Dikarya</taxon>
        <taxon>Basidiomycota</taxon>
        <taxon>Agaricomycotina</taxon>
        <taxon>Agaricomycetes</taxon>
        <taxon>Hymenochaetales</taxon>
        <taxon>Hymenochaetaceae</taxon>
        <taxon>Sanghuangporus</taxon>
    </lineage>
</organism>
<keyword evidence="3" id="KW-1185">Reference proteome</keyword>
<evidence type="ECO:0000256" key="1">
    <source>
        <dbReference type="SAM" id="MobiDB-lite"/>
    </source>
</evidence>
<sequence length="279" mass="29862">MVVTRRMAKQAASANTHTSSNTADNDDRSTNVVIGRDTAGAVANVRASSRRRGAKDRDAPKAKIPTEDSTVGILPLSPVRGSQTNKRRRGRKQTECTNRRATAKIGGSNGSANMNSPTTSDNSPLKQVQKRRMESETDKENIACTAHDATASNERRVRQRVDKAGDDAKDSVYIQDTSSAGSARQDLRCVVSPEEDIDAAFFLLVLSSGNLSQNVSMPSTSTQAGDRSGVDSQSASSALSLEMAQLFERIGTSESEGIVCLAEYYKLHNADSSKFIGGT</sequence>
<evidence type="ECO:0000313" key="3">
    <source>
        <dbReference type="Proteomes" id="UP000757232"/>
    </source>
</evidence>
<accession>A0A9Q5I2B8</accession>
<feature type="compositionally biased region" description="Polar residues" evidence="1">
    <location>
        <begin position="12"/>
        <end position="23"/>
    </location>
</feature>
<protein>
    <submittedName>
        <fullName evidence="2">Uncharacterized protein</fullName>
    </submittedName>
</protein>